<dbReference type="EMBL" id="DACWOD010000002">
    <property type="protein sequence ID" value="HAU2395307.1"/>
    <property type="molecule type" value="Genomic_DNA"/>
</dbReference>
<feature type="binding site" evidence="9">
    <location>
        <position position="216"/>
    </location>
    <ligand>
        <name>Zn(2+)</name>
        <dbReference type="ChEBI" id="CHEBI:29105"/>
        <note>catalytic</note>
    </ligand>
</feature>
<keyword evidence="3 9" id="KW-0479">Metal-binding</keyword>
<dbReference type="GO" id="GO:0071555">
    <property type="term" value="P:cell wall organization"/>
    <property type="evidence" value="ECO:0007669"/>
    <property type="project" value="UniProtKB-KW"/>
</dbReference>
<dbReference type="Gene3D" id="3.30.1380.10">
    <property type="match status" value="1"/>
</dbReference>
<keyword evidence="2 9" id="KW-0645">Protease</keyword>
<dbReference type="EC" id="3.4.13.22" evidence="9 10"/>
<dbReference type="GO" id="GO:0006508">
    <property type="term" value="P:proteolysis"/>
    <property type="evidence" value="ECO:0007669"/>
    <property type="project" value="UniProtKB-KW"/>
</dbReference>
<evidence type="ECO:0000256" key="5">
    <source>
        <dbReference type="ARBA" id="ARBA00022833"/>
    </source>
</evidence>
<evidence type="ECO:0000256" key="7">
    <source>
        <dbReference type="ARBA" id="ARBA00023049"/>
    </source>
</evidence>
<comment type="catalytic activity">
    <reaction evidence="1 9 10">
        <text>D-alanyl-D-alanine + H2O = 2 D-alanine</text>
        <dbReference type="Rhea" id="RHEA:20661"/>
        <dbReference type="ChEBI" id="CHEBI:15377"/>
        <dbReference type="ChEBI" id="CHEBI:57416"/>
        <dbReference type="ChEBI" id="CHEBI:57822"/>
        <dbReference type="EC" id="3.4.13.22"/>
    </reaction>
</comment>
<reference evidence="11" key="1">
    <citation type="journal article" date="2018" name="Genome Biol.">
        <title>SKESA: strategic k-mer extension for scrupulous assemblies.</title>
        <authorList>
            <person name="Souvorov A."/>
            <person name="Agarwala R."/>
            <person name="Lipman D.J."/>
        </authorList>
    </citation>
    <scope>NUCLEOTIDE SEQUENCE</scope>
    <source>
        <strain evidence="11">CL18-200174</strain>
    </source>
</reference>
<keyword evidence="8 10" id="KW-0961">Cell wall biogenesis/degradation</keyword>
<keyword evidence="4 9" id="KW-0378">Hydrolase</keyword>
<accession>A0A4T1Y7H1</accession>
<organism evidence="11 12">
    <name type="scientific">Legionella pneumophila</name>
    <dbReference type="NCBI Taxonomy" id="446"/>
    <lineage>
        <taxon>Bacteria</taxon>
        <taxon>Pseudomonadati</taxon>
        <taxon>Pseudomonadota</taxon>
        <taxon>Gammaproteobacteria</taxon>
        <taxon>Legionellales</taxon>
        <taxon>Legionellaceae</taxon>
        <taxon>Legionella</taxon>
    </lineage>
</organism>
<sequence>MSNPCNKILLVLRKIMKPIAHIADKEIISIPVKECGEELIDLKNQNIIVYGPPPETPLTANDYTKIRKTVYQKLCLAQNDLPNGWRFRLYEGLRSLTVQEILFNQQRDNLRQSKQYDSYEDLFNETCRLVSPVVHLDGTANIPPHSTGAAVDLELIDSYGNLVNLGMAAKDWLIVDPDLCETDSKLISEEAMQNRILMLKIMAKHGFVNYPREWWHFSYGDRLWAYMTEHSTAIYGAIINN</sequence>
<feature type="binding site" evidence="9">
    <location>
        <position position="152"/>
    </location>
    <ligand>
        <name>Zn(2+)</name>
        <dbReference type="ChEBI" id="CHEBI:29105"/>
        <note>catalytic</note>
    </ligand>
</feature>
<proteinExistence type="inferred from homology"/>
<dbReference type="AlphaFoldDB" id="A0A4T1Y7H1"/>
<feature type="binding site" evidence="9">
    <location>
        <position position="145"/>
    </location>
    <ligand>
        <name>Zn(2+)</name>
        <dbReference type="ChEBI" id="CHEBI:29105"/>
        <note>catalytic</note>
    </ligand>
</feature>
<comment type="caution">
    <text evidence="11">The sequence shown here is derived from an EMBL/GenBank/DDBJ whole genome shotgun (WGS) entry which is preliminary data.</text>
</comment>
<dbReference type="PIRSF" id="PIRSF026671">
    <property type="entry name" value="AA_dipeptidase"/>
    <property type="match status" value="1"/>
</dbReference>
<keyword evidence="7 9" id="KW-0482">Metalloprotease</keyword>
<comment type="cofactor">
    <cofactor evidence="9">
        <name>Zn(2+)</name>
        <dbReference type="ChEBI" id="CHEBI:29105"/>
    </cofactor>
    <text evidence="9">Binds 1 zinc ion per subunit.</text>
</comment>
<keyword evidence="5 9" id="KW-0862">Zinc</keyword>
<name>A0A4T1Y7H1_LEGPN</name>
<evidence type="ECO:0000313" key="12">
    <source>
        <dbReference type="Proteomes" id="UP000863577"/>
    </source>
</evidence>
<dbReference type="HAMAP" id="MF_01924">
    <property type="entry name" value="A_A_dipeptidase"/>
    <property type="match status" value="1"/>
</dbReference>
<dbReference type="GO" id="GO:0160237">
    <property type="term" value="F:D-Ala-D-Ala dipeptidase activity"/>
    <property type="evidence" value="ECO:0007669"/>
    <property type="project" value="UniProtKB-EC"/>
</dbReference>
<dbReference type="Pfam" id="PF01427">
    <property type="entry name" value="Peptidase_M15"/>
    <property type="match status" value="1"/>
</dbReference>
<evidence type="ECO:0000256" key="3">
    <source>
        <dbReference type="ARBA" id="ARBA00022723"/>
    </source>
</evidence>
<evidence type="ECO:0000256" key="2">
    <source>
        <dbReference type="ARBA" id="ARBA00022670"/>
    </source>
</evidence>
<evidence type="ECO:0000256" key="6">
    <source>
        <dbReference type="ARBA" id="ARBA00022997"/>
    </source>
</evidence>
<dbReference type="GO" id="GO:0008270">
    <property type="term" value="F:zinc ion binding"/>
    <property type="evidence" value="ECO:0007669"/>
    <property type="project" value="UniProtKB-UniRule"/>
</dbReference>
<gene>
    <name evidence="9" type="primary">ddpX</name>
    <name evidence="11" type="ORF">JBK99_03050</name>
</gene>
<evidence type="ECO:0000256" key="9">
    <source>
        <dbReference type="HAMAP-Rule" id="MF_01924"/>
    </source>
</evidence>
<dbReference type="SUPFAM" id="SSF55166">
    <property type="entry name" value="Hedgehog/DD-peptidase"/>
    <property type="match status" value="1"/>
</dbReference>
<dbReference type="Proteomes" id="UP000863577">
    <property type="component" value="Unassembled WGS sequence"/>
</dbReference>
<reference evidence="11" key="2">
    <citation type="submission" date="2019-09" db="EMBL/GenBank/DDBJ databases">
        <authorList>
            <consortium name="NCBI Pathogen Detection Project"/>
        </authorList>
    </citation>
    <scope>NUCLEOTIDE SEQUENCE</scope>
    <source>
        <strain evidence="11">CL18-200174</strain>
    </source>
</reference>
<feature type="active site" description="Proton donor/acceptor" evidence="9">
    <location>
        <position position="213"/>
    </location>
</feature>
<evidence type="ECO:0000256" key="1">
    <source>
        <dbReference type="ARBA" id="ARBA00001362"/>
    </source>
</evidence>
<dbReference type="PANTHER" id="PTHR43126">
    <property type="entry name" value="D-ALANYL-D-ALANINE DIPEPTIDASE"/>
    <property type="match status" value="1"/>
</dbReference>
<dbReference type="PANTHER" id="PTHR43126:SF2">
    <property type="entry name" value="D-ALANYL-D-ALANINE DIPEPTIDASE"/>
    <property type="match status" value="1"/>
</dbReference>
<comment type="function">
    <text evidence="9 10">Catalyzes hydrolysis of the D-alanyl-D-alanine dipeptide.</text>
</comment>
<protein>
    <recommendedName>
        <fullName evidence="9 10">D-alanyl-D-alanine dipeptidase</fullName>
        <shortName evidence="9 10">D-Ala-D-Ala dipeptidase</shortName>
        <ecNumber evidence="9 10">3.4.13.22</ecNumber>
    </recommendedName>
</protein>
<evidence type="ECO:0000256" key="10">
    <source>
        <dbReference type="PIRNR" id="PIRNR026671"/>
    </source>
</evidence>
<comment type="similarity">
    <text evidence="9 10">Belongs to the peptidase M15D family.</text>
</comment>
<evidence type="ECO:0000313" key="11">
    <source>
        <dbReference type="EMBL" id="HAU2395307.1"/>
    </source>
</evidence>
<evidence type="ECO:0000256" key="4">
    <source>
        <dbReference type="ARBA" id="ARBA00022801"/>
    </source>
</evidence>
<evidence type="ECO:0000256" key="8">
    <source>
        <dbReference type="ARBA" id="ARBA00023316"/>
    </source>
</evidence>
<dbReference type="InterPro" id="IPR000755">
    <property type="entry name" value="A_A_dipeptidase"/>
</dbReference>
<keyword evidence="6 9" id="KW-0224">Dipeptidase</keyword>
<dbReference type="InterPro" id="IPR009045">
    <property type="entry name" value="Zn_M74/Hedgehog-like"/>
</dbReference>
<feature type="site" description="Transition state stabilizer" evidence="9">
    <location>
        <position position="94"/>
    </location>
</feature>
<dbReference type="GO" id="GO:0008237">
    <property type="term" value="F:metallopeptidase activity"/>
    <property type="evidence" value="ECO:0007669"/>
    <property type="project" value="UniProtKB-KW"/>
</dbReference>